<proteinExistence type="predicted"/>
<evidence type="ECO:0000313" key="2">
    <source>
        <dbReference type="EMBL" id="BAS71933.1"/>
    </source>
</evidence>
<dbReference type="PaxDb" id="39947-A0A0P0V2C0"/>
<reference evidence="2 3" key="3">
    <citation type="journal article" date="2013" name="Rice">
        <title>Improvement of the Oryza sativa Nipponbare reference genome using next generation sequence and optical map data.</title>
        <authorList>
            <person name="Kawahara Y."/>
            <person name="de la Bastide M."/>
            <person name="Hamilton J.P."/>
            <person name="Kanamori H."/>
            <person name="McCombie W.R."/>
            <person name="Ouyang S."/>
            <person name="Schwartz D.C."/>
            <person name="Tanaka T."/>
            <person name="Wu J."/>
            <person name="Zhou S."/>
            <person name="Childs K.L."/>
            <person name="Davidson R.M."/>
            <person name="Lin H."/>
            <person name="Quesada-Ocampo L."/>
            <person name="Vaillancourt B."/>
            <person name="Sakai H."/>
            <person name="Lee S.S."/>
            <person name="Kim J."/>
            <person name="Numa H."/>
            <person name="Itoh T."/>
            <person name="Buell C.R."/>
            <person name="Matsumoto T."/>
        </authorList>
    </citation>
    <scope>NUCLEOTIDE SEQUENCE [LARGE SCALE GENOMIC DNA]</scope>
    <source>
        <strain evidence="3">cv. Nipponbare</strain>
    </source>
</reference>
<name>A0A0P0V2C0_ORYSJ</name>
<accession>A0A0P0V2C0</accession>
<reference evidence="3" key="1">
    <citation type="journal article" date="2005" name="Nature">
        <title>The map-based sequence of the rice genome.</title>
        <authorList>
            <consortium name="International rice genome sequencing project (IRGSP)"/>
            <person name="Matsumoto T."/>
            <person name="Wu J."/>
            <person name="Kanamori H."/>
            <person name="Katayose Y."/>
            <person name="Fujisawa M."/>
            <person name="Namiki N."/>
            <person name="Mizuno H."/>
            <person name="Yamamoto K."/>
            <person name="Antonio B.A."/>
            <person name="Baba T."/>
            <person name="Sakata K."/>
            <person name="Nagamura Y."/>
            <person name="Aoki H."/>
            <person name="Arikawa K."/>
            <person name="Arita K."/>
            <person name="Bito T."/>
            <person name="Chiden Y."/>
            <person name="Fujitsuka N."/>
            <person name="Fukunaka R."/>
            <person name="Hamada M."/>
            <person name="Harada C."/>
            <person name="Hayashi A."/>
            <person name="Hijishita S."/>
            <person name="Honda M."/>
            <person name="Hosokawa S."/>
            <person name="Ichikawa Y."/>
            <person name="Idonuma A."/>
            <person name="Iijima M."/>
            <person name="Ikeda M."/>
            <person name="Ikeno M."/>
            <person name="Ito K."/>
            <person name="Ito S."/>
            <person name="Ito T."/>
            <person name="Ito Y."/>
            <person name="Ito Y."/>
            <person name="Iwabuchi A."/>
            <person name="Kamiya K."/>
            <person name="Karasawa W."/>
            <person name="Kurita K."/>
            <person name="Katagiri S."/>
            <person name="Kikuta A."/>
            <person name="Kobayashi H."/>
            <person name="Kobayashi N."/>
            <person name="Machita K."/>
            <person name="Maehara T."/>
            <person name="Masukawa M."/>
            <person name="Mizubayashi T."/>
            <person name="Mukai Y."/>
            <person name="Nagasaki H."/>
            <person name="Nagata Y."/>
            <person name="Naito S."/>
            <person name="Nakashima M."/>
            <person name="Nakama Y."/>
            <person name="Nakamichi Y."/>
            <person name="Nakamura M."/>
            <person name="Meguro A."/>
            <person name="Negishi M."/>
            <person name="Ohta I."/>
            <person name="Ohta T."/>
            <person name="Okamoto M."/>
            <person name="Ono N."/>
            <person name="Saji S."/>
            <person name="Sakaguchi M."/>
            <person name="Sakai K."/>
            <person name="Shibata M."/>
            <person name="Shimokawa T."/>
            <person name="Song J."/>
            <person name="Takazaki Y."/>
            <person name="Terasawa K."/>
            <person name="Tsugane M."/>
            <person name="Tsuji K."/>
            <person name="Ueda S."/>
            <person name="Waki K."/>
            <person name="Yamagata H."/>
            <person name="Yamamoto M."/>
            <person name="Yamamoto S."/>
            <person name="Yamane H."/>
            <person name="Yoshiki S."/>
            <person name="Yoshihara R."/>
            <person name="Yukawa K."/>
            <person name="Zhong H."/>
            <person name="Yano M."/>
            <person name="Yuan Q."/>
            <person name="Ouyang S."/>
            <person name="Liu J."/>
            <person name="Jones K.M."/>
            <person name="Gansberger K."/>
            <person name="Moffat K."/>
            <person name="Hill J."/>
            <person name="Bera J."/>
            <person name="Fadrosh D."/>
            <person name="Jin S."/>
            <person name="Johri S."/>
            <person name="Kim M."/>
            <person name="Overton L."/>
            <person name="Reardon M."/>
            <person name="Tsitrin T."/>
            <person name="Vuong H."/>
            <person name="Weaver B."/>
            <person name="Ciecko A."/>
            <person name="Tallon L."/>
            <person name="Jackson J."/>
            <person name="Pai G."/>
            <person name="Aken S.V."/>
            <person name="Utterback T."/>
            <person name="Reidmuller S."/>
            <person name="Feldblyum T."/>
            <person name="Hsiao J."/>
            <person name="Zismann V."/>
            <person name="Iobst S."/>
            <person name="de Vazeille A.R."/>
            <person name="Buell C.R."/>
            <person name="Ying K."/>
            <person name="Li Y."/>
            <person name="Lu T."/>
            <person name="Huang Y."/>
            <person name="Zhao Q."/>
            <person name="Feng Q."/>
            <person name="Zhang L."/>
            <person name="Zhu J."/>
            <person name="Weng Q."/>
            <person name="Mu J."/>
            <person name="Lu Y."/>
            <person name="Fan D."/>
            <person name="Liu Y."/>
            <person name="Guan J."/>
            <person name="Zhang Y."/>
            <person name="Yu S."/>
            <person name="Liu X."/>
            <person name="Zhang Y."/>
            <person name="Hong G."/>
            <person name="Han B."/>
            <person name="Choisne N."/>
            <person name="Demange N."/>
            <person name="Orjeda G."/>
            <person name="Samain S."/>
            <person name="Cattolico L."/>
            <person name="Pelletier E."/>
            <person name="Couloux A."/>
            <person name="Segurens B."/>
            <person name="Wincker P."/>
            <person name="D'Hont A."/>
            <person name="Scarpelli C."/>
            <person name="Weissenbach J."/>
            <person name="Salanoubat M."/>
            <person name="Quetier F."/>
            <person name="Yu Y."/>
            <person name="Kim H.R."/>
            <person name="Rambo T."/>
            <person name="Currie J."/>
            <person name="Collura K."/>
            <person name="Luo M."/>
            <person name="Yang T."/>
            <person name="Ammiraju J.S.S."/>
            <person name="Engler F."/>
            <person name="Soderlund C."/>
            <person name="Wing R.A."/>
            <person name="Palmer L.E."/>
            <person name="de la Bastide M."/>
            <person name="Spiegel L."/>
            <person name="Nascimento L."/>
            <person name="Zutavern T."/>
            <person name="O'Shaughnessy A."/>
            <person name="Dike S."/>
            <person name="Dedhia N."/>
            <person name="Preston R."/>
            <person name="Balija V."/>
            <person name="McCombie W.R."/>
            <person name="Chow T."/>
            <person name="Chen H."/>
            <person name="Chung M."/>
            <person name="Chen C."/>
            <person name="Shaw J."/>
            <person name="Wu H."/>
            <person name="Hsiao K."/>
            <person name="Chao Y."/>
            <person name="Chu M."/>
            <person name="Cheng C."/>
            <person name="Hour A."/>
            <person name="Lee P."/>
            <person name="Lin S."/>
            <person name="Lin Y."/>
            <person name="Liou J."/>
            <person name="Liu S."/>
            <person name="Hsing Y."/>
            <person name="Raghuvanshi S."/>
            <person name="Mohanty A."/>
            <person name="Bharti A.K."/>
            <person name="Gaur A."/>
            <person name="Gupta V."/>
            <person name="Kumar D."/>
            <person name="Ravi V."/>
            <person name="Vij S."/>
            <person name="Kapur A."/>
            <person name="Khurana P."/>
            <person name="Khurana P."/>
            <person name="Khurana J.P."/>
            <person name="Tyagi A.K."/>
            <person name="Gaikwad K."/>
            <person name="Singh A."/>
            <person name="Dalal V."/>
            <person name="Srivastava S."/>
            <person name="Dixit A."/>
            <person name="Pal A.K."/>
            <person name="Ghazi I.A."/>
            <person name="Yadav M."/>
            <person name="Pandit A."/>
            <person name="Bhargava A."/>
            <person name="Sureshbabu K."/>
            <person name="Batra K."/>
            <person name="Sharma T.R."/>
            <person name="Mohapatra T."/>
            <person name="Singh N.K."/>
            <person name="Messing J."/>
            <person name="Nelson A.B."/>
            <person name="Fuks G."/>
            <person name="Kavchok S."/>
            <person name="Keizer G."/>
            <person name="Linton E."/>
            <person name="Llaca V."/>
            <person name="Song R."/>
            <person name="Tanyolac B."/>
            <person name="Young S."/>
            <person name="Ho-Il K."/>
            <person name="Hahn J.H."/>
            <person name="Sangsakoo G."/>
            <person name="Vanavichit A."/>
            <person name="de Mattos Luiz.A.T."/>
            <person name="Zimmer P.D."/>
            <person name="Malone G."/>
            <person name="Dellagostin O."/>
            <person name="de Oliveira A.C."/>
            <person name="Bevan M."/>
            <person name="Bancroft I."/>
            <person name="Minx P."/>
            <person name="Cordum H."/>
            <person name="Wilson R."/>
            <person name="Cheng Z."/>
            <person name="Jin W."/>
            <person name="Jiang J."/>
            <person name="Leong S.A."/>
            <person name="Iwama H."/>
            <person name="Gojobori T."/>
            <person name="Itoh T."/>
            <person name="Niimura Y."/>
            <person name="Fujii Y."/>
            <person name="Habara T."/>
            <person name="Sakai H."/>
            <person name="Sato Y."/>
            <person name="Wilson G."/>
            <person name="Kumar K."/>
            <person name="McCouch S."/>
            <person name="Juretic N."/>
            <person name="Hoen D."/>
            <person name="Wright S."/>
            <person name="Bruskiewich R."/>
            <person name="Bureau T."/>
            <person name="Miyao A."/>
            <person name="Hirochika H."/>
            <person name="Nishikawa T."/>
            <person name="Kadowaki K."/>
            <person name="Sugiura M."/>
            <person name="Burr B."/>
            <person name="Sasaki T."/>
        </authorList>
    </citation>
    <scope>NUCLEOTIDE SEQUENCE [LARGE SCALE GENOMIC DNA]</scope>
    <source>
        <strain evidence="3">cv. Nipponbare</strain>
    </source>
</reference>
<gene>
    <name evidence="2" type="ordered locus">Os01g0334600</name>
    <name evidence="2" type="ORF">OSNPB_010334600</name>
</gene>
<feature type="compositionally biased region" description="Polar residues" evidence="1">
    <location>
        <begin position="75"/>
        <end position="88"/>
    </location>
</feature>
<dbReference type="Proteomes" id="UP000059680">
    <property type="component" value="Chromosome 1"/>
</dbReference>
<dbReference type="AlphaFoldDB" id="A0A0P0V2C0"/>
<evidence type="ECO:0000313" key="3">
    <source>
        <dbReference type="Proteomes" id="UP000059680"/>
    </source>
</evidence>
<protein>
    <submittedName>
        <fullName evidence="2">Os01g0334600 protein</fullName>
    </submittedName>
</protein>
<keyword evidence="3" id="KW-1185">Reference proteome</keyword>
<dbReference type="EMBL" id="AP014957">
    <property type="protein sequence ID" value="BAS71933.1"/>
    <property type="molecule type" value="Genomic_DNA"/>
</dbReference>
<sequence length="88" mass="9843">MLRRATVRDMTGQCPEQREVLVVAVASLMNHELAVPEREKWTSLEPPQEEESSLWSVAAAWSRTRSRSGRRSSSLPVITSAHPSSFPP</sequence>
<feature type="region of interest" description="Disordered" evidence="1">
    <location>
        <begin position="63"/>
        <end position="88"/>
    </location>
</feature>
<organism evidence="2 3">
    <name type="scientific">Oryza sativa subsp. japonica</name>
    <name type="common">Rice</name>
    <dbReference type="NCBI Taxonomy" id="39947"/>
    <lineage>
        <taxon>Eukaryota</taxon>
        <taxon>Viridiplantae</taxon>
        <taxon>Streptophyta</taxon>
        <taxon>Embryophyta</taxon>
        <taxon>Tracheophyta</taxon>
        <taxon>Spermatophyta</taxon>
        <taxon>Magnoliopsida</taxon>
        <taxon>Liliopsida</taxon>
        <taxon>Poales</taxon>
        <taxon>Poaceae</taxon>
        <taxon>BOP clade</taxon>
        <taxon>Oryzoideae</taxon>
        <taxon>Oryzeae</taxon>
        <taxon>Oryzinae</taxon>
        <taxon>Oryza</taxon>
        <taxon>Oryza sativa</taxon>
    </lineage>
</organism>
<dbReference type="InParanoid" id="A0A0P0V2C0"/>
<reference evidence="2 3" key="2">
    <citation type="journal article" date="2013" name="Plant Cell Physiol.">
        <title>Rice Annotation Project Database (RAP-DB): an integrative and interactive database for rice genomics.</title>
        <authorList>
            <person name="Sakai H."/>
            <person name="Lee S.S."/>
            <person name="Tanaka T."/>
            <person name="Numa H."/>
            <person name="Kim J."/>
            <person name="Kawahara Y."/>
            <person name="Wakimoto H."/>
            <person name="Yang C.C."/>
            <person name="Iwamoto M."/>
            <person name="Abe T."/>
            <person name="Yamada Y."/>
            <person name="Muto A."/>
            <person name="Inokuchi H."/>
            <person name="Ikemura T."/>
            <person name="Matsumoto T."/>
            <person name="Sasaki T."/>
            <person name="Itoh T."/>
        </authorList>
    </citation>
    <scope>NUCLEOTIDE SEQUENCE [LARGE SCALE GENOMIC DNA]</scope>
    <source>
        <strain evidence="3">cv. Nipponbare</strain>
    </source>
</reference>
<evidence type="ECO:0000256" key="1">
    <source>
        <dbReference type="SAM" id="MobiDB-lite"/>
    </source>
</evidence>